<dbReference type="EMBL" id="JAATJH010000006">
    <property type="protein sequence ID" value="NJC27808.1"/>
    <property type="molecule type" value="Genomic_DNA"/>
</dbReference>
<dbReference type="InterPro" id="IPR006626">
    <property type="entry name" value="PbH1"/>
</dbReference>
<accession>A0ABX0XG10</accession>
<dbReference type="InterPro" id="IPR026444">
    <property type="entry name" value="Secre_tail"/>
</dbReference>
<dbReference type="InterPro" id="IPR012334">
    <property type="entry name" value="Pectin_lyas_fold"/>
</dbReference>
<organism evidence="3 4">
    <name type="scientific">Neolewinella antarctica</name>
    <dbReference type="NCBI Taxonomy" id="442734"/>
    <lineage>
        <taxon>Bacteria</taxon>
        <taxon>Pseudomonadati</taxon>
        <taxon>Bacteroidota</taxon>
        <taxon>Saprospiria</taxon>
        <taxon>Saprospirales</taxon>
        <taxon>Lewinellaceae</taxon>
        <taxon>Neolewinella</taxon>
    </lineage>
</organism>
<dbReference type="NCBIfam" id="TIGR04183">
    <property type="entry name" value="Por_Secre_tail"/>
    <property type="match status" value="1"/>
</dbReference>
<dbReference type="RefSeq" id="WP_168039255.1">
    <property type="nucleotide sequence ID" value="NZ_JAATJH010000006.1"/>
</dbReference>
<feature type="chain" id="PRO_5047032907" description="Secretion system C-terminal sorting domain-containing protein" evidence="1">
    <location>
        <begin position="20"/>
        <end position="1034"/>
    </location>
</feature>
<sequence>MKRLLLFACLLLATAGASAQDIIYVDGDANGANNGTSWADAYTNPGAAFDNGVAGSTVWIAGGLYTTPSAGPFIIDKGMTILGGFAGNETSADAANPTANVTTLSGDVAGNDVVGAYSRTSYSDNNRVFFISDTNSTSTFIVTMDGLTVANGGRTANVSDVNDFSSTGGGIYSTARLALSRVRFTGNRASTGSALCLIGVNTAGSAFSGITVSGNFTANPNAESRFDGGAFYVRSTGNLTFNGVNFSGSGAVTDPTGLFVAVNVFGLSMDKCSFSDVTTAELGSGMVLFVTDDVEITNSTFDDLTSDGGAIFIIGRDAATGEVLDENDFVFSNCSFNKCTAPAADAVGGAFFCIDANLTFNNVSLNDCVSGGNLGGAMYYDVRGQRTRAYSLDMNNSNFTGSSSGGAGGALYSVTTEAASVNITVDGGEFSDNSGVGIGGAVAAVADPASRLRIKFDGTEFTNNTSTGDAYGGAVFVEGTECEVTFNNVTADNNNAAEDAGGDDLARGSFNTTLGVGSVVNVNGGTYENHPGNLGTFFVNGSSQLTLRGATFENNGSGENLDVRAGAAIHARFNESSPGLIVDDCTFRGNVVTRLPQIISGGSAIFVSGGNTTAVPVTITNSKFENNSATGTANGAAVYFLDGLKATIDDCTFSGNRVGGEGGAIFYRNFQLRDTVNGVVSIDYAPFEGVISNSIFELNGAVQQGGVISTQRAVFDLTNNIFANNNVSGPGGGGAVIFNGNSPDFTLTTNAFNRVGTVQLTANVVHNTFWDNRHGSSADARGEHIAFFQTGETSLNEGNSMTINVLNNIFLVRDPRTRGEQLGIEVDPNLPNRPDLQPIGLLDVNLLGGNYFNSENHPDIMLSAEDVLNDDLEDLDDIAPLFTDLDDDLEEEVFDFGLNLGDDNGAGNPLVNGGVQNALVPATDIFGTSRDGNPDIGAVEGDALSVSTGERVEESGLSISFFPNPTADIVTIQNDEADVQSFRATLADQTGRILATRVLAGATNQMNLADVPTGIYTLQLVINGKVYSKQIVKQ</sequence>
<evidence type="ECO:0000313" key="4">
    <source>
        <dbReference type="Proteomes" id="UP000770785"/>
    </source>
</evidence>
<feature type="domain" description="Secretion system C-terminal sorting" evidence="2">
    <location>
        <begin position="962"/>
        <end position="1032"/>
    </location>
</feature>
<gene>
    <name evidence="3" type="ORF">GGR27_003326</name>
</gene>
<feature type="signal peptide" evidence="1">
    <location>
        <begin position="1"/>
        <end position="19"/>
    </location>
</feature>
<dbReference type="InterPro" id="IPR011050">
    <property type="entry name" value="Pectin_lyase_fold/virulence"/>
</dbReference>
<dbReference type="Proteomes" id="UP000770785">
    <property type="component" value="Unassembled WGS sequence"/>
</dbReference>
<dbReference type="Gene3D" id="2.160.20.10">
    <property type="entry name" value="Single-stranded right-handed beta-helix, Pectin lyase-like"/>
    <property type="match status" value="1"/>
</dbReference>
<evidence type="ECO:0000259" key="2">
    <source>
        <dbReference type="Pfam" id="PF18962"/>
    </source>
</evidence>
<dbReference type="Pfam" id="PF18962">
    <property type="entry name" value="Por_Secre_tail"/>
    <property type="match status" value="1"/>
</dbReference>
<reference evidence="3 4" key="1">
    <citation type="submission" date="2020-03" db="EMBL/GenBank/DDBJ databases">
        <title>Genomic Encyclopedia of Type Strains, Phase IV (KMG-IV): sequencing the most valuable type-strain genomes for metagenomic binning, comparative biology and taxonomic classification.</title>
        <authorList>
            <person name="Goeker M."/>
        </authorList>
    </citation>
    <scope>NUCLEOTIDE SEQUENCE [LARGE SCALE GENOMIC DNA]</scope>
    <source>
        <strain evidence="3 4">DSM 105096</strain>
    </source>
</reference>
<keyword evidence="4" id="KW-1185">Reference proteome</keyword>
<name>A0ABX0XG10_9BACT</name>
<dbReference type="SUPFAM" id="SSF51126">
    <property type="entry name" value="Pectin lyase-like"/>
    <property type="match status" value="3"/>
</dbReference>
<protein>
    <recommendedName>
        <fullName evidence="2">Secretion system C-terminal sorting domain-containing protein</fullName>
    </recommendedName>
</protein>
<keyword evidence="1" id="KW-0732">Signal</keyword>
<proteinExistence type="predicted"/>
<evidence type="ECO:0000256" key="1">
    <source>
        <dbReference type="SAM" id="SignalP"/>
    </source>
</evidence>
<dbReference type="SMART" id="SM00710">
    <property type="entry name" value="PbH1"/>
    <property type="match status" value="11"/>
</dbReference>
<evidence type="ECO:0000313" key="3">
    <source>
        <dbReference type="EMBL" id="NJC27808.1"/>
    </source>
</evidence>
<dbReference type="PANTHER" id="PTHR11319:SF35">
    <property type="entry name" value="OUTER MEMBRANE PROTEIN PMPC-RELATED"/>
    <property type="match status" value="1"/>
</dbReference>
<comment type="caution">
    <text evidence="3">The sequence shown here is derived from an EMBL/GenBank/DDBJ whole genome shotgun (WGS) entry which is preliminary data.</text>
</comment>
<dbReference type="PANTHER" id="PTHR11319">
    <property type="entry name" value="G PROTEIN-COUPLED RECEPTOR-RELATED"/>
    <property type="match status" value="1"/>
</dbReference>